<dbReference type="Proteomes" id="UP000232638">
    <property type="component" value="Chromosome"/>
</dbReference>
<evidence type="ECO:0000313" key="5">
    <source>
        <dbReference type="Proteomes" id="UP000232638"/>
    </source>
</evidence>
<feature type="chain" id="PRO_5014836748" description="PEP-CTERM system TPR-repeat protein PrsT" evidence="3">
    <location>
        <begin position="26"/>
        <end position="958"/>
    </location>
</feature>
<name>A0A2K8UDW1_9GAMM</name>
<feature type="repeat" description="TPR" evidence="1">
    <location>
        <begin position="205"/>
        <end position="238"/>
    </location>
</feature>
<sequence length="958" mass="105134">MNPRTRLASILLCLALFGGACVAVAQSAGESKGRASALYEKALVEFNLGQTRAAYIHLKNALLQDPFLLSAHLLLGKIYIQLGQGDKAEKELLIADGLGAHQSLTLIPLARAYLLQGKAEQLLAELFPLGTLVEEDAELLALRGQASLQLEQFYDAQRSFTQAWEKNPNNVSAVLGRIHVLLLKGDLNEADFYARRAVELAPENPHAWFLKGSLTRGLGDTASALRDFERAVQALPAYLPAQIARVSALLELGRLEAAQAAAEETIKLYPRDPRTLYLKAAVQARRQAMDEARETLKQTEALIFQLPRELIEGHPPTLLLAGMVTYSLKHWAQATAYLRLFLEKFPDTVGPRTLLAHIYLQRDQSEEAVKLLEPALGLAPGDQQVLSLLAEANMRERQYVKASNYLQQAAAAGDDNLVLRTQRAVNQFGLGRKAQSIEELGAVFGSNPEYENAGATLVVVDLKERRYDEAVAAARTLLQGSPDNLSYLNLYGVAQLAAGQPEAARWAFNLALALDWRFVPAQLNLAELELREKRPEAARERLRLVLARNPDQVSAMLMLARAFDQQGDHEQARDWAQRAVGADPGAVPVAVYLTDLLLKMKRSEDALQAAQSIELRAADPDDLALLAALSRAYIANGRRATAQVVLTRGSSLAGYNAASLLEIATLQRQAGDLNGAIWSLEKAVSGQPRFLPTRLKLGEIYTEVGKFPQAEELAQALLKDFPKEPYGEHLLGTIARAQGKDAQALEHFTQALKMRESPVLAVRTYETLRAVQGTGAAVDFLKRWVDKHPDDEIARQALAEGLVRGGRTNEAKEIYQRVLARAPDNATALNNLALVYAREGGPKAIEFARKAYALVPAPEITDTLGWVLVQGGQVEEGLKYLREAQSRAAAAPGVGYHIAYALERLGRKDEALRELKILFQKESDFPERDAAVALRRQLEPRNAVPDGRREPGLDPVAE</sequence>
<dbReference type="Gene3D" id="1.25.40.10">
    <property type="entry name" value="Tetratricopeptide repeat domain"/>
    <property type="match status" value="5"/>
</dbReference>
<dbReference type="PANTHER" id="PTHR12558">
    <property type="entry name" value="CELL DIVISION CYCLE 16,23,27"/>
    <property type="match status" value="1"/>
</dbReference>
<dbReference type="Pfam" id="PF14559">
    <property type="entry name" value="TPR_19"/>
    <property type="match status" value="3"/>
</dbReference>
<keyword evidence="3" id="KW-0732">Signal</keyword>
<protein>
    <recommendedName>
        <fullName evidence="6">PEP-CTERM system TPR-repeat protein PrsT</fullName>
    </recommendedName>
</protein>
<evidence type="ECO:0000256" key="1">
    <source>
        <dbReference type="PROSITE-ProRule" id="PRU00339"/>
    </source>
</evidence>
<evidence type="ECO:0000256" key="2">
    <source>
        <dbReference type="SAM" id="MobiDB-lite"/>
    </source>
</evidence>
<feature type="repeat" description="TPR" evidence="1">
    <location>
        <begin position="349"/>
        <end position="382"/>
    </location>
</feature>
<accession>A0A2K8UDW1</accession>
<proteinExistence type="predicted"/>
<feature type="region of interest" description="Disordered" evidence="2">
    <location>
        <begin position="936"/>
        <end position="958"/>
    </location>
</feature>
<dbReference type="PANTHER" id="PTHR12558:SF13">
    <property type="entry name" value="CELL DIVISION CYCLE PROTEIN 27 HOMOLOG"/>
    <property type="match status" value="1"/>
</dbReference>
<dbReference type="InterPro" id="IPR019734">
    <property type="entry name" value="TPR_rpt"/>
</dbReference>
<dbReference type="RefSeq" id="WP_100921461.1">
    <property type="nucleotide sequence ID" value="NZ_CP020370.1"/>
</dbReference>
<evidence type="ECO:0008006" key="6">
    <source>
        <dbReference type="Google" id="ProtNLM"/>
    </source>
</evidence>
<dbReference type="AlphaFoldDB" id="A0A2K8UDW1"/>
<dbReference type="EMBL" id="CP020370">
    <property type="protein sequence ID" value="AUB83784.1"/>
    <property type="molecule type" value="Genomic_DNA"/>
</dbReference>
<keyword evidence="5" id="KW-1185">Reference proteome</keyword>
<feature type="signal peptide" evidence="3">
    <location>
        <begin position="1"/>
        <end position="25"/>
    </location>
</feature>
<reference evidence="4 5" key="1">
    <citation type="submission" date="2017-03" db="EMBL/GenBank/DDBJ databases">
        <title>Complete genome sequence of Candidatus 'Thiodictyon syntrophicum' sp. nov. strain Cad16T, a photolithoautotroph purple sulfur bacterium isolated from an alpine meromictic lake.</title>
        <authorList>
            <person name="Luedin S.M."/>
            <person name="Pothier J.F."/>
            <person name="Danza F."/>
            <person name="Storelli N."/>
            <person name="Wittwer M."/>
            <person name="Tonolla M."/>
        </authorList>
    </citation>
    <scope>NUCLEOTIDE SEQUENCE [LARGE SCALE GENOMIC DNA]</scope>
    <source>
        <strain evidence="4 5">Cad16T</strain>
    </source>
</reference>
<dbReference type="PROSITE" id="PS51257">
    <property type="entry name" value="PROKAR_LIPOPROTEIN"/>
    <property type="match status" value="1"/>
</dbReference>
<gene>
    <name evidence="4" type="ORF">THSYN_24395</name>
</gene>
<dbReference type="InterPro" id="IPR011990">
    <property type="entry name" value="TPR-like_helical_dom_sf"/>
</dbReference>
<keyword evidence="1" id="KW-0802">TPR repeat</keyword>
<dbReference type="PROSITE" id="PS50005">
    <property type="entry name" value="TPR"/>
    <property type="match status" value="4"/>
</dbReference>
<dbReference type="SMART" id="SM00028">
    <property type="entry name" value="TPR"/>
    <property type="match status" value="15"/>
</dbReference>
<dbReference type="SUPFAM" id="SSF48452">
    <property type="entry name" value="TPR-like"/>
    <property type="match status" value="6"/>
</dbReference>
<feature type="repeat" description="TPR" evidence="1">
    <location>
        <begin position="553"/>
        <end position="586"/>
    </location>
</feature>
<feature type="repeat" description="TPR" evidence="1">
    <location>
        <begin position="137"/>
        <end position="170"/>
    </location>
</feature>
<dbReference type="Pfam" id="PF13432">
    <property type="entry name" value="TPR_16"/>
    <property type="match status" value="3"/>
</dbReference>
<dbReference type="InterPro" id="IPR014266">
    <property type="entry name" value="PEP-CTERM_TPR_PrsT"/>
</dbReference>
<evidence type="ECO:0000313" key="4">
    <source>
        <dbReference type="EMBL" id="AUB83784.1"/>
    </source>
</evidence>
<organism evidence="4 5">
    <name type="scientific">Candidatus Thiodictyon syntrophicum</name>
    <dbReference type="NCBI Taxonomy" id="1166950"/>
    <lineage>
        <taxon>Bacteria</taxon>
        <taxon>Pseudomonadati</taxon>
        <taxon>Pseudomonadota</taxon>
        <taxon>Gammaproteobacteria</taxon>
        <taxon>Chromatiales</taxon>
        <taxon>Chromatiaceae</taxon>
        <taxon>Thiodictyon</taxon>
    </lineage>
</organism>
<dbReference type="NCBIfam" id="TIGR02917">
    <property type="entry name" value="PEP_TPR_lipo"/>
    <property type="match status" value="1"/>
</dbReference>
<dbReference type="OrthoDB" id="5959200at2"/>
<dbReference type="KEGG" id="tsy:THSYN_24395"/>
<evidence type="ECO:0000256" key="3">
    <source>
        <dbReference type="SAM" id="SignalP"/>
    </source>
</evidence>